<protein>
    <submittedName>
        <fullName evidence="1">Uncharacterized protein</fullName>
    </submittedName>
</protein>
<evidence type="ECO:0000313" key="1">
    <source>
        <dbReference type="EMBL" id="CZB20903.1"/>
    </source>
</evidence>
<keyword evidence="2" id="KW-1185">Reference proteome</keyword>
<reference evidence="2" key="1">
    <citation type="submission" date="2016-02" db="EMBL/GenBank/DDBJ databases">
        <authorList>
            <person name="liu f."/>
        </authorList>
    </citation>
    <scope>NUCLEOTIDE SEQUENCE [LARGE SCALE GENOMIC DNA]</scope>
</reference>
<evidence type="ECO:0000313" key="2">
    <source>
        <dbReference type="Proteomes" id="UP000182631"/>
    </source>
</evidence>
<dbReference type="EMBL" id="FITM01000150">
    <property type="protein sequence ID" value="CZB20903.1"/>
    <property type="molecule type" value="Genomic_DNA"/>
</dbReference>
<organism evidence="1 2">
    <name type="scientific">Candidatus Synechococcus spongiarum</name>
    <dbReference type="NCBI Taxonomy" id="431041"/>
    <lineage>
        <taxon>Bacteria</taxon>
        <taxon>Bacillati</taxon>
        <taxon>Cyanobacteriota</taxon>
        <taxon>Cyanophyceae</taxon>
        <taxon>Synechococcales</taxon>
        <taxon>Synechococcaceae</taxon>
        <taxon>Synechococcus</taxon>
    </lineage>
</organism>
<gene>
    <name evidence="1" type="ORF">FLM9_1387</name>
</gene>
<proteinExistence type="predicted"/>
<sequence length="74" mass="8324">MSAALPAMSNVPLCFAPVYQSWHCLLPVHLPAMLPQPSLKQFFPRDQQWFDLINGDPLEEVELVEPHSANGLHC</sequence>
<accession>A0A161KAF2</accession>
<dbReference type="AlphaFoldDB" id="A0A161KAF2"/>
<dbReference type="Proteomes" id="UP000182631">
    <property type="component" value="Unassembled WGS sequence"/>
</dbReference>
<name>A0A161KAF2_9SYNE</name>